<keyword evidence="1" id="KW-0472">Membrane</keyword>
<dbReference type="EMBL" id="JBHLSS010000151">
    <property type="protein sequence ID" value="MFC0712109.1"/>
    <property type="molecule type" value="Genomic_DNA"/>
</dbReference>
<keyword evidence="3" id="KW-1185">Reference proteome</keyword>
<dbReference type="Proteomes" id="UP001589891">
    <property type="component" value="Unassembled WGS sequence"/>
</dbReference>
<keyword evidence="1" id="KW-0812">Transmembrane</keyword>
<protein>
    <recommendedName>
        <fullName evidence="4">Lipoprotein</fullName>
    </recommendedName>
</protein>
<dbReference type="RefSeq" id="WP_376949449.1">
    <property type="nucleotide sequence ID" value="NZ_CP171449.1"/>
</dbReference>
<keyword evidence="1" id="KW-1133">Transmembrane helix</keyword>
<sequence>MLLLVPGVPLPFSPSLLLNGAALLFAIAGSWLLLATRLREQRALARLVGERELDDEERTWALEAATVQINRFFYRFGAGTLLLALLLSWSSTRL</sequence>
<gene>
    <name evidence="2" type="ORF">ACFFGX_22060</name>
</gene>
<evidence type="ECO:0000313" key="3">
    <source>
        <dbReference type="Proteomes" id="UP001589891"/>
    </source>
</evidence>
<evidence type="ECO:0008006" key="4">
    <source>
        <dbReference type="Google" id="ProtNLM"/>
    </source>
</evidence>
<feature type="transmembrane region" description="Helical" evidence="1">
    <location>
        <begin position="72"/>
        <end position="91"/>
    </location>
</feature>
<proteinExistence type="predicted"/>
<evidence type="ECO:0000256" key="1">
    <source>
        <dbReference type="SAM" id="Phobius"/>
    </source>
</evidence>
<evidence type="ECO:0000313" key="2">
    <source>
        <dbReference type="EMBL" id="MFC0712109.1"/>
    </source>
</evidence>
<feature type="transmembrane region" description="Helical" evidence="1">
    <location>
        <begin position="12"/>
        <end position="34"/>
    </location>
</feature>
<reference evidence="2 3" key="1">
    <citation type="submission" date="2024-09" db="EMBL/GenBank/DDBJ databases">
        <authorList>
            <person name="Sun Q."/>
            <person name="Mori K."/>
        </authorList>
    </citation>
    <scope>NUCLEOTIDE SEQUENCE [LARGE SCALE GENOMIC DNA]</scope>
    <source>
        <strain evidence="2 3">NCAIM B.01794</strain>
    </source>
</reference>
<comment type="caution">
    <text evidence="2">The sequence shown here is derived from an EMBL/GenBank/DDBJ whole genome shotgun (WGS) entry which is preliminary data.</text>
</comment>
<organism evidence="2 3">
    <name type="scientific">Azorhizophilus paspali</name>
    <name type="common">Azotobacter paspali</name>
    <dbReference type="NCBI Taxonomy" id="69963"/>
    <lineage>
        <taxon>Bacteria</taxon>
        <taxon>Pseudomonadati</taxon>
        <taxon>Pseudomonadota</taxon>
        <taxon>Gammaproteobacteria</taxon>
        <taxon>Pseudomonadales</taxon>
        <taxon>Pseudomonadaceae</taxon>
        <taxon>Azorhizophilus</taxon>
    </lineage>
</organism>
<accession>A0ABV6ST30</accession>
<name>A0ABV6ST30_AZOPA</name>